<keyword evidence="1" id="KW-0547">Nucleotide-binding</keyword>
<dbReference type="GO" id="GO:0005737">
    <property type="term" value="C:cytoplasm"/>
    <property type="evidence" value="ECO:0007669"/>
    <property type="project" value="TreeGrafter"/>
</dbReference>
<dbReference type="AlphaFoldDB" id="A0A9W3C8C5"/>
<accession>A0A9W3C8C5</accession>
<dbReference type="KEGG" id="rsz:108820427"/>
<dbReference type="Proteomes" id="UP000504610">
    <property type="component" value="Chromosome 8"/>
</dbReference>
<proteinExistence type="predicted"/>
<dbReference type="Pfam" id="PF00069">
    <property type="entry name" value="Pkinase"/>
    <property type="match status" value="1"/>
</dbReference>
<dbReference type="InterPro" id="IPR011009">
    <property type="entry name" value="Kinase-like_dom_sf"/>
</dbReference>
<reference evidence="4" key="1">
    <citation type="journal article" date="2019" name="Database">
        <title>The radish genome database (RadishGD): an integrated information resource for radish genomics.</title>
        <authorList>
            <person name="Yu H.J."/>
            <person name="Baek S."/>
            <person name="Lee Y.J."/>
            <person name="Cho A."/>
            <person name="Mun J.H."/>
        </authorList>
    </citation>
    <scope>NUCLEOTIDE SEQUENCE [LARGE SCALE GENOMIC DNA]</scope>
    <source>
        <strain evidence="4">cv. WK10039</strain>
    </source>
</reference>
<dbReference type="PANTHER" id="PTHR48012">
    <property type="entry name" value="STERILE20-LIKE KINASE, ISOFORM B-RELATED"/>
    <property type="match status" value="1"/>
</dbReference>
<keyword evidence="4" id="KW-1185">Reference proteome</keyword>
<dbReference type="GO" id="GO:0004674">
    <property type="term" value="F:protein serine/threonine kinase activity"/>
    <property type="evidence" value="ECO:0007669"/>
    <property type="project" value="TreeGrafter"/>
</dbReference>
<evidence type="ECO:0000259" key="3">
    <source>
        <dbReference type="PROSITE" id="PS50011"/>
    </source>
</evidence>
<dbReference type="RefSeq" id="XP_056847723.1">
    <property type="nucleotide sequence ID" value="XM_056991743.1"/>
</dbReference>
<dbReference type="OrthoDB" id="248923at2759"/>
<dbReference type="InterPro" id="IPR000719">
    <property type="entry name" value="Prot_kinase_dom"/>
</dbReference>
<dbReference type="Gene3D" id="1.10.510.10">
    <property type="entry name" value="Transferase(Phosphotransferase) domain 1"/>
    <property type="match status" value="1"/>
</dbReference>
<organism evidence="4 6">
    <name type="scientific">Raphanus sativus</name>
    <name type="common">Radish</name>
    <name type="synonym">Raphanus raphanistrum var. sativus</name>
    <dbReference type="NCBI Taxonomy" id="3726"/>
    <lineage>
        <taxon>Eukaryota</taxon>
        <taxon>Viridiplantae</taxon>
        <taxon>Streptophyta</taxon>
        <taxon>Embryophyta</taxon>
        <taxon>Tracheophyta</taxon>
        <taxon>Spermatophyta</taxon>
        <taxon>Magnoliopsida</taxon>
        <taxon>eudicotyledons</taxon>
        <taxon>Gunneridae</taxon>
        <taxon>Pentapetalae</taxon>
        <taxon>rosids</taxon>
        <taxon>malvids</taxon>
        <taxon>Brassicales</taxon>
        <taxon>Brassicaceae</taxon>
        <taxon>Brassiceae</taxon>
        <taxon>Raphanus</taxon>
    </lineage>
</organism>
<reference evidence="5 6" key="2">
    <citation type="submission" date="2025-04" db="UniProtKB">
        <authorList>
            <consortium name="RefSeq"/>
        </authorList>
    </citation>
    <scope>IDENTIFICATION</scope>
    <source>
        <tissue evidence="5 6">Leaf</tissue>
    </source>
</reference>
<dbReference type="PROSITE" id="PS50011">
    <property type="entry name" value="PROTEIN_KINASE_DOM"/>
    <property type="match status" value="1"/>
</dbReference>
<dbReference type="RefSeq" id="XP_056847722.1">
    <property type="nucleotide sequence ID" value="XM_056991742.1"/>
</dbReference>
<gene>
    <name evidence="5 6" type="primary">LOC108820427</name>
</gene>
<name>A0A9W3C8C5_RAPSA</name>
<evidence type="ECO:0000313" key="4">
    <source>
        <dbReference type="Proteomes" id="UP000504610"/>
    </source>
</evidence>
<evidence type="ECO:0000313" key="6">
    <source>
        <dbReference type="RefSeq" id="XP_056847723.1"/>
    </source>
</evidence>
<evidence type="ECO:0000313" key="5">
    <source>
        <dbReference type="RefSeq" id="XP_056847722.1"/>
    </source>
</evidence>
<evidence type="ECO:0000256" key="1">
    <source>
        <dbReference type="ARBA" id="ARBA00022741"/>
    </source>
</evidence>
<dbReference type="PANTHER" id="PTHR48012:SF12">
    <property type="entry name" value="PROTEIN KINASE SUPERFAMILY PROTEIN"/>
    <property type="match status" value="1"/>
</dbReference>
<dbReference type="GeneID" id="108820427"/>
<dbReference type="GO" id="GO:0005524">
    <property type="term" value="F:ATP binding"/>
    <property type="evidence" value="ECO:0007669"/>
    <property type="project" value="UniProtKB-KW"/>
</dbReference>
<sequence>MEYMAGGSVADLLQPGHPLDEISIACITGGLLHAVEYLHTEGKIHRDIKAANILLSENGDVKVADFGVSAQLTRTISRRKVLISYYSNEAPGSLSCLIHFSTL</sequence>
<dbReference type="SUPFAM" id="SSF56112">
    <property type="entry name" value="Protein kinase-like (PK-like)"/>
    <property type="match status" value="1"/>
</dbReference>
<feature type="domain" description="Protein kinase" evidence="3">
    <location>
        <begin position="1"/>
        <end position="103"/>
    </location>
</feature>
<keyword evidence="2" id="KW-0067">ATP-binding</keyword>
<dbReference type="InterPro" id="IPR050629">
    <property type="entry name" value="STE20/SPS1-PAK"/>
</dbReference>
<protein>
    <submittedName>
        <fullName evidence="5 6">Uncharacterized protein LOC108820427</fullName>
    </submittedName>
</protein>
<evidence type="ECO:0000256" key="2">
    <source>
        <dbReference type="ARBA" id="ARBA00022840"/>
    </source>
</evidence>